<dbReference type="SUPFAM" id="SSF50630">
    <property type="entry name" value="Acid proteases"/>
    <property type="match status" value="1"/>
</dbReference>
<evidence type="ECO:0000256" key="2">
    <source>
        <dbReference type="ARBA" id="ARBA00022670"/>
    </source>
</evidence>
<name>A0AAE1BTA2_PETCI</name>
<reference evidence="6" key="1">
    <citation type="submission" date="2023-10" db="EMBL/GenBank/DDBJ databases">
        <title>Genome assemblies of two species of porcelain crab, Petrolisthes cinctipes and Petrolisthes manimaculis (Anomura: Porcellanidae).</title>
        <authorList>
            <person name="Angst P."/>
        </authorList>
    </citation>
    <scope>NUCLEOTIDE SEQUENCE</scope>
    <source>
        <strain evidence="6">PB745_01</strain>
        <tissue evidence="6">Gill</tissue>
    </source>
</reference>
<sequence>MVFNCTCQIREVKSGTPGWRDDLFLVWQSNITEQHLLFSLSPPHAPTTSRLLFRVPLQRSGVPRTLGSVRDGIRALQHKYGSSRDALLDIENFVDAQYYGWIGVGTPMQNSELSSIQGHLTCGSPQLTAPNSTWPVHSTTTTQQPPPLNPTTPTAFHNQYNHSISSTYTPNGTDFHIQYGTGSLDGYVSLDNVDLAGLVAQDQGFAEAVKEPSVTFVAARFDGILGMAFPSIAELGIAPVFSTLYAQGQVDEPIFSFYFNRDPSQEVGGQLDLGGYNPNYFIGDLTWHPVIRQAFWELQMD</sequence>
<keyword evidence="4" id="KW-0378">Hydrolase</keyword>
<feature type="non-terminal residue" evidence="6">
    <location>
        <position position="1"/>
    </location>
</feature>
<dbReference type="Pfam" id="PF00026">
    <property type="entry name" value="Asp"/>
    <property type="match status" value="1"/>
</dbReference>
<dbReference type="EMBL" id="JAWQEG010005815">
    <property type="protein sequence ID" value="KAK3856672.1"/>
    <property type="molecule type" value="Genomic_DNA"/>
</dbReference>
<evidence type="ECO:0000259" key="5">
    <source>
        <dbReference type="PROSITE" id="PS51767"/>
    </source>
</evidence>
<dbReference type="FunFam" id="2.40.70.10:FF:000115">
    <property type="entry name" value="Lysosomal aspartic protease"/>
    <property type="match status" value="1"/>
</dbReference>
<dbReference type="Proteomes" id="UP001286313">
    <property type="component" value="Unassembled WGS sequence"/>
</dbReference>
<dbReference type="PANTHER" id="PTHR47966">
    <property type="entry name" value="BETA-SITE APP-CLEAVING ENZYME, ISOFORM A-RELATED"/>
    <property type="match status" value="1"/>
</dbReference>
<evidence type="ECO:0000256" key="1">
    <source>
        <dbReference type="ARBA" id="ARBA00007447"/>
    </source>
</evidence>
<dbReference type="PROSITE" id="PS51767">
    <property type="entry name" value="PEPTIDASE_A1"/>
    <property type="match status" value="1"/>
</dbReference>
<organism evidence="6 7">
    <name type="scientific">Petrolisthes cinctipes</name>
    <name type="common">Flat porcelain crab</name>
    <dbReference type="NCBI Taxonomy" id="88211"/>
    <lineage>
        <taxon>Eukaryota</taxon>
        <taxon>Metazoa</taxon>
        <taxon>Ecdysozoa</taxon>
        <taxon>Arthropoda</taxon>
        <taxon>Crustacea</taxon>
        <taxon>Multicrustacea</taxon>
        <taxon>Malacostraca</taxon>
        <taxon>Eumalacostraca</taxon>
        <taxon>Eucarida</taxon>
        <taxon>Decapoda</taxon>
        <taxon>Pleocyemata</taxon>
        <taxon>Anomura</taxon>
        <taxon>Galatheoidea</taxon>
        <taxon>Porcellanidae</taxon>
        <taxon>Petrolisthes</taxon>
    </lineage>
</organism>
<keyword evidence="3" id="KW-0064">Aspartyl protease</keyword>
<accession>A0AAE1BTA2</accession>
<dbReference type="GO" id="GO:0006508">
    <property type="term" value="P:proteolysis"/>
    <property type="evidence" value="ECO:0007669"/>
    <property type="project" value="UniProtKB-KW"/>
</dbReference>
<dbReference type="PANTHER" id="PTHR47966:SF51">
    <property type="entry name" value="BETA-SITE APP-CLEAVING ENZYME, ISOFORM A-RELATED"/>
    <property type="match status" value="1"/>
</dbReference>
<dbReference type="GO" id="GO:0004190">
    <property type="term" value="F:aspartic-type endopeptidase activity"/>
    <property type="evidence" value="ECO:0007669"/>
    <property type="project" value="UniProtKB-KW"/>
</dbReference>
<proteinExistence type="inferred from homology"/>
<dbReference type="InterPro" id="IPR033121">
    <property type="entry name" value="PEPTIDASE_A1"/>
</dbReference>
<dbReference type="InterPro" id="IPR021109">
    <property type="entry name" value="Peptidase_aspartic_dom_sf"/>
</dbReference>
<evidence type="ECO:0000313" key="7">
    <source>
        <dbReference type="Proteomes" id="UP001286313"/>
    </source>
</evidence>
<comment type="caution">
    <text evidence="6">The sequence shown here is derived from an EMBL/GenBank/DDBJ whole genome shotgun (WGS) entry which is preliminary data.</text>
</comment>
<evidence type="ECO:0000313" key="6">
    <source>
        <dbReference type="EMBL" id="KAK3856672.1"/>
    </source>
</evidence>
<evidence type="ECO:0000256" key="4">
    <source>
        <dbReference type="ARBA" id="ARBA00022801"/>
    </source>
</evidence>
<comment type="similarity">
    <text evidence="1">Belongs to the peptidase A1 family.</text>
</comment>
<keyword evidence="7" id="KW-1185">Reference proteome</keyword>
<dbReference type="InterPro" id="IPR001461">
    <property type="entry name" value="Aspartic_peptidase_A1"/>
</dbReference>
<gene>
    <name evidence="6" type="ORF">Pcinc_037018</name>
</gene>
<evidence type="ECO:0000256" key="3">
    <source>
        <dbReference type="ARBA" id="ARBA00022750"/>
    </source>
</evidence>
<protein>
    <recommendedName>
        <fullName evidence="5">Peptidase A1 domain-containing protein</fullName>
    </recommendedName>
</protein>
<dbReference type="AlphaFoldDB" id="A0AAE1BTA2"/>
<feature type="domain" description="Peptidase A1" evidence="5">
    <location>
        <begin position="98"/>
        <end position="301"/>
    </location>
</feature>
<dbReference type="Gene3D" id="2.40.70.10">
    <property type="entry name" value="Acid Proteases"/>
    <property type="match status" value="2"/>
</dbReference>
<keyword evidence="2" id="KW-0645">Protease</keyword>